<keyword evidence="3" id="KW-1133">Transmembrane helix</keyword>
<dbReference type="GO" id="GO:0016020">
    <property type="term" value="C:membrane"/>
    <property type="evidence" value="ECO:0007669"/>
    <property type="project" value="UniProtKB-SubCell"/>
</dbReference>
<dbReference type="Proteomes" id="UP000054217">
    <property type="component" value="Unassembled WGS sequence"/>
</dbReference>
<evidence type="ECO:0000313" key="5">
    <source>
        <dbReference type="EMBL" id="KIN92670.1"/>
    </source>
</evidence>
<reference evidence="6" key="2">
    <citation type="submission" date="2015-01" db="EMBL/GenBank/DDBJ databases">
        <title>Evolutionary Origins and Diversification of the Mycorrhizal Mutualists.</title>
        <authorList>
            <consortium name="DOE Joint Genome Institute"/>
            <consortium name="Mycorrhizal Genomics Consortium"/>
            <person name="Kohler A."/>
            <person name="Kuo A."/>
            <person name="Nagy L.G."/>
            <person name="Floudas D."/>
            <person name="Copeland A."/>
            <person name="Barry K.W."/>
            <person name="Cichocki N."/>
            <person name="Veneault-Fourrey C."/>
            <person name="LaButti K."/>
            <person name="Lindquist E.A."/>
            <person name="Lipzen A."/>
            <person name="Lundell T."/>
            <person name="Morin E."/>
            <person name="Murat C."/>
            <person name="Riley R."/>
            <person name="Ohm R."/>
            <person name="Sun H."/>
            <person name="Tunlid A."/>
            <person name="Henrissat B."/>
            <person name="Grigoriev I.V."/>
            <person name="Hibbett D.S."/>
            <person name="Martin F."/>
        </authorList>
    </citation>
    <scope>NUCLEOTIDE SEQUENCE [LARGE SCALE GENOMIC DNA]</scope>
    <source>
        <strain evidence="6">Marx 270</strain>
    </source>
</reference>
<protein>
    <submittedName>
        <fullName evidence="5">Uncharacterized protein</fullName>
    </submittedName>
</protein>
<gene>
    <name evidence="5" type="ORF">M404DRAFT_1009434</name>
</gene>
<evidence type="ECO:0000256" key="3">
    <source>
        <dbReference type="ARBA" id="ARBA00022989"/>
    </source>
</evidence>
<evidence type="ECO:0000256" key="4">
    <source>
        <dbReference type="ARBA" id="ARBA00023136"/>
    </source>
</evidence>
<proteinExistence type="predicted"/>
<organism evidence="5 6">
    <name type="scientific">Pisolithus tinctorius Marx 270</name>
    <dbReference type="NCBI Taxonomy" id="870435"/>
    <lineage>
        <taxon>Eukaryota</taxon>
        <taxon>Fungi</taxon>
        <taxon>Dikarya</taxon>
        <taxon>Basidiomycota</taxon>
        <taxon>Agaricomycotina</taxon>
        <taxon>Agaricomycetes</taxon>
        <taxon>Agaricomycetidae</taxon>
        <taxon>Boletales</taxon>
        <taxon>Sclerodermatineae</taxon>
        <taxon>Pisolithaceae</taxon>
        <taxon>Pisolithus</taxon>
    </lineage>
</organism>
<comment type="subcellular location">
    <subcellularLocation>
        <location evidence="1">Membrane</location>
        <topology evidence="1">Multi-pass membrane protein</topology>
    </subcellularLocation>
</comment>
<name>A0A0C3N9M1_PISTI</name>
<sequence>MTALMGALQWPIILTKLGYLIDSPWNNALDPPSTLLARLLRPITLIGFSLGTRVIFHTLLELAQSKASGIVQDVSLC</sequence>
<evidence type="ECO:0000256" key="2">
    <source>
        <dbReference type="ARBA" id="ARBA00022692"/>
    </source>
</evidence>
<dbReference type="STRING" id="870435.A0A0C3N9M1"/>
<reference evidence="5 6" key="1">
    <citation type="submission" date="2014-04" db="EMBL/GenBank/DDBJ databases">
        <authorList>
            <consortium name="DOE Joint Genome Institute"/>
            <person name="Kuo A."/>
            <person name="Kohler A."/>
            <person name="Costa M.D."/>
            <person name="Nagy L.G."/>
            <person name="Floudas D."/>
            <person name="Copeland A."/>
            <person name="Barry K.W."/>
            <person name="Cichocki N."/>
            <person name="Veneault-Fourrey C."/>
            <person name="LaButti K."/>
            <person name="Lindquist E.A."/>
            <person name="Lipzen A."/>
            <person name="Lundell T."/>
            <person name="Morin E."/>
            <person name="Murat C."/>
            <person name="Sun H."/>
            <person name="Tunlid A."/>
            <person name="Henrissat B."/>
            <person name="Grigoriev I.V."/>
            <person name="Hibbett D.S."/>
            <person name="Martin F."/>
            <person name="Nordberg H.P."/>
            <person name="Cantor M.N."/>
            <person name="Hua S.X."/>
        </authorList>
    </citation>
    <scope>NUCLEOTIDE SEQUENCE [LARGE SCALE GENOMIC DNA]</scope>
    <source>
        <strain evidence="5 6">Marx 270</strain>
    </source>
</reference>
<dbReference type="OrthoDB" id="277931at2759"/>
<dbReference type="PANTHER" id="PTHR17920:SF3">
    <property type="entry name" value="TRANSMEMBRANE AND COILED-COIL DOMAIN-CONTAINING PROTEIN 4"/>
    <property type="match status" value="1"/>
</dbReference>
<dbReference type="EMBL" id="KN832503">
    <property type="protein sequence ID" value="KIN92670.1"/>
    <property type="molecule type" value="Genomic_DNA"/>
</dbReference>
<evidence type="ECO:0000313" key="6">
    <source>
        <dbReference type="Proteomes" id="UP000054217"/>
    </source>
</evidence>
<accession>A0A0C3N9M1</accession>
<dbReference type="AlphaFoldDB" id="A0A0C3N9M1"/>
<evidence type="ECO:0000256" key="1">
    <source>
        <dbReference type="ARBA" id="ARBA00004141"/>
    </source>
</evidence>
<dbReference type="InParanoid" id="A0A0C3N9M1"/>
<dbReference type="HOGENOM" id="CLU_2639090_0_0_1"/>
<dbReference type="InterPro" id="IPR007941">
    <property type="entry name" value="DUF726"/>
</dbReference>
<keyword evidence="2" id="KW-0812">Transmembrane</keyword>
<keyword evidence="6" id="KW-1185">Reference proteome</keyword>
<keyword evidence="4" id="KW-0472">Membrane</keyword>
<dbReference type="Pfam" id="PF05277">
    <property type="entry name" value="DUF726"/>
    <property type="match status" value="1"/>
</dbReference>
<dbReference type="PANTHER" id="PTHR17920">
    <property type="entry name" value="TRANSMEMBRANE AND COILED-COIL DOMAIN-CONTAINING PROTEIN 4 TMCO4"/>
    <property type="match status" value="1"/>
</dbReference>